<dbReference type="Gene3D" id="3.40.50.1820">
    <property type="entry name" value="alpha/beta hydrolase"/>
    <property type="match status" value="1"/>
</dbReference>
<dbReference type="EMBL" id="CP002417">
    <property type="protein sequence ID" value="ADU39970.1"/>
    <property type="molecule type" value="Genomic_DNA"/>
</dbReference>
<name>E6UXI0_VARPE</name>
<dbReference type="Pfam" id="PF20434">
    <property type="entry name" value="BD-FAE"/>
    <property type="match status" value="1"/>
</dbReference>
<accession>E6UXI0</accession>
<evidence type="ECO:0000259" key="2">
    <source>
        <dbReference type="Pfam" id="PF20434"/>
    </source>
</evidence>
<dbReference type="InterPro" id="IPR050300">
    <property type="entry name" value="GDXG_lipolytic_enzyme"/>
</dbReference>
<evidence type="ECO:0000313" key="4">
    <source>
        <dbReference type="Proteomes" id="UP000008917"/>
    </source>
</evidence>
<dbReference type="InterPro" id="IPR049492">
    <property type="entry name" value="BD-FAE-like_dom"/>
</dbReference>
<dbReference type="PANTHER" id="PTHR48081">
    <property type="entry name" value="AB HYDROLASE SUPERFAMILY PROTEIN C4A8.06C"/>
    <property type="match status" value="1"/>
</dbReference>
<reference evidence="4" key="1">
    <citation type="submission" date="2010-12" db="EMBL/GenBank/DDBJ databases">
        <title>Complete sequence of Variovorax paradoxus EPS.</title>
        <authorList>
            <consortium name="US DOE Joint Genome Institute"/>
            <person name="Lucas S."/>
            <person name="Copeland A."/>
            <person name="Lapidus A."/>
            <person name="Cheng J.-F."/>
            <person name="Goodwin L."/>
            <person name="Pitluck S."/>
            <person name="Teshima H."/>
            <person name="Detter J.C."/>
            <person name="Han C."/>
            <person name="Tapia R."/>
            <person name="Land M."/>
            <person name="Hauser L."/>
            <person name="Kyrpides N."/>
            <person name="Ivanova N."/>
            <person name="Ovchinnikova G."/>
            <person name="Orwin P."/>
            <person name="Han J.-I.G."/>
            <person name="Woyke T."/>
        </authorList>
    </citation>
    <scope>NUCLEOTIDE SEQUENCE [LARGE SCALE GENOMIC DNA]</scope>
    <source>
        <strain evidence="4">EPS</strain>
    </source>
</reference>
<dbReference type="STRING" id="595537.Varpa_5818"/>
<organism evidence="3 4">
    <name type="scientific">Variovorax paradoxus (strain EPS)</name>
    <dbReference type="NCBI Taxonomy" id="595537"/>
    <lineage>
        <taxon>Bacteria</taxon>
        <taxon>Pseudomonadati</taxon>
        <taxon>Pseudomonadota</taxon>
        <taxon>Betaproteobacteria</taxon>
        <taxon>Burkholderiales</taxon>
        <taxon>Comamonadaceae</taxon>
        <taxon>Variovorax</taxon>
    </lineage>
</organism>
<dbReference type="RefSeq" id="WP_013544162.1">
    <property type="nucleotide sequence ID" value="NC_014931.1"/>
</dbReference>
<dbReference type="InterPro" id="IPR029058">
    <property type="entry name" value="AB_hydrolase_fold"/>
</dbReference>
<protein>
    <submittedName>
        <fullName evidence="3">Putative hydrolase</fullName>
    </submittedName>
</protein>
<evidence type="ECO:0000313" key="3">
    <source>
        <dbReference type="EMBL" id="ADU39970.1"/>
    </source>
</evidence>
<feature type="domain" description="BD-FAE-like" evidence="2">
    <location>
        <begin position="62"/>
        <end position="241"/>
    </location>
</feature>
<dbReference type="OrthoDB" id="9771666at2"/>
<dbReference type="PANTHER" id="PTHR48081:SF9">
    <property type="entry name" value="CARBOXYLESTERASE"/>
    <property type="match status" value="1"/>
</dbReference>
<keyword evidence="1 3" id="KW-0378">Hydrolase</keyword>
<dbReference type="SUPFAM" id="SSF53474">
    <property type="entry name" value="alpha/beta-Hydrolases"/>
    <property type="match status" value="1"/>
</dbReference>
<dbReference type="KEGG" id="vpe:Varpa_5818"/>
<evidence type="ECO:0000256" key="1">
    <source>
        <dbReference type="ARBA" id="ARBA00022801"/>
    </source>
</evidence>
<proteinExistence type="predicted"/>
<dbReference type="Proteomes" id="UP000008917">
    <property type="component" value="Chromosome"/>
</dbReference>
<dbReference type="eggNOG" id="COG0657">
    <property type="taxonomic scope" value="Bacteria"/>
</dbReference>
<dbReference type="GO" id="GO:0016787">
    <property type="term" value="F:hydrolase activity"/>
    <property type="evidence" value="ECO:0007669"/>
    <property type="project" value="UniProtKB-KW"/>
</dbReference>
<reference evidence="3 4" key="2">
    <citation type="journal article" date="2013" name="Genome Announc.">
        <title>Genome of the Root-Associated Plant Growth-Promoting Bacterium Variovorax paradoxus Strain EPS.</title>
        <authorList>
            <person name="Han J.I."/>
            <person name="Spain J.C."/>
            <person name="Leadbetter J.R."/>
            <person name="Ovchinnikova G."/>
            <person name="Goodwin L.A."/>
            <person name="Han C.S."/>
            <person name="Woyke T."/>
            <person name="Davenport K.W."/>
            <person name="Orwin P.M."/>
        </authorList>
    </citation>
    <scope>NUCLEOTIDE SEQUENCE [LARGE SCALE GENOMIC DNA]</scope>
    <source>
        <strain evidence="3 4">EPS</strain>
    </source>
</reference>
<sequence length="309" mass="32659">MSFPTFASLRRRRSAITTASTVTAAAVLSACSPIKVLNGLVPEDTYQFQGGIAYGAAPRQQLDVYQPLPATPPARGARPLVVFFFGGTWTSGDRASYKFVGEALAARGAVVVIPDYGLSPAYTYPVFVRDSALAVKWALDNAAQLGADPKQVYVMGHSSGGYNAAMVALDDRWLGELGASPRQLAGWIGLAGPYDFLPIGDPQAQAAFNWPNTPRDSQPLAHASAASPRALLMAASKDNLVYPDRNTGQMAAALRAAGVPVQVRLFDNLSHVTLIGAFGKPIQWLGGPVLPPVMDFLGLASVLSHKGPR</sequence>
<dbReference type="AlphaFoldDB" id="E6UXI0"/>
<dbReference type="HOGENOM" id="CLU_012494_4_1_4"/>
<gene>
    <name evidence="3" type="ordered locus">Varpa_5818</name>
</gene>